<keyword evidence="2" id="KW-1185">Reference proteome</keyword>
<protein>
    <recommendedName>
        <fullName evidence="3">Co-chaperone DjlA N-terminal domain-containing protein</fullName>
    </recommendedName>
</protein>
<dbReference type="RefSeq" id="WP_053238515.1">
    <property type="nucleotide sequence ID" value="NZ_CP011125.1"/>
</dbReference>
<accession>A0A0F6YMS0</accession>
<organism evidence="1 2">
    <name type="scientific">Sandaracinus amylolyticus</name>
    <dbReference type="NCBI Taxonomy" id="927083"/>
    <lineage>
        <taxon>Bacteria</taxon>
        <taxon>Pseudomonadati</taxon>
        <taxon>Myxococcota</taxon>
        <taxon>Polyangia</taxon>
        <taxon>Polyangiales</taxon>
        <taxon>Sandaracinaceae</taxon>
        <taxon>Sandaracinus</taxon>
    </lineage>
</organism>
<evidence type="ECO:0008006" key="3">
    <source>
        <dbReference type="Google" id="ProtNLM"/>
    </source>
</evidence>
<sequence length="179" mass="19842">MGISDAQQAMASWLGALARGGVLEGEHEKAGQAVAAYVVGESELDRLRGWFAEQPIQIANRERRAAIEVCIWMVHADREVDPEEVHLLRRIIGASLLDDDIQDELVRESHEPPSLRGLETRLTHPVLRELLLALCWELACADGRVAKSERDFYSGLAKRLAVSAVRASEIQRAIGERIG</sequence>
<evidence type="ECO:0000313" key="2">
    <source>
        <dbReference type="Proteomes" id="UP000034883"/>
    </source>
</evidence>
<dbReference type="EMBL" id="CP011125">
    <property type="protein sequence ID" value="AKF11672.1"/>
    <property type="molecule type" value="Genomic_DNA"/>
</dbReference>
<dbReference type="Gene3D" id="1.10.3680.10">
    <property type="entry name" value="TerB-like"/>
    <property type="match status" value="1"/>
</dbReference>
<dbReference type="CDD" id="cd07177">
    <property type="entry name" value="terB_like"/>
    <property type="match status" value="1"/>
</dbReference>
<dbReference type="InterPro" id="IPR029024">
    <property type="entry name" value="TerB-like"/>
</dbReference>
<gene>
    <name evidence="1" type="ORF">DB32_008821</name>
</gene>
<evidence type="ECO:0000313" key="1">
    <source>
        <dbReference type="EMBL" id="AKF11672.1"/>
    </source>
</evidence>
<dbReference type="STRING" id="927083.DB32_008821"/>
<dbReference type="Proteomes" id="UP000034883">
    <property type="component" value="Chromosome"/>
</dbReference>
<proteinExistence type="predicted"/>
<reference evidence="1 2" key="1">
    <citation type="submission" date="2015-03" db="EMBL/GenBank/DDBJ databases">
        <title>Genome assembly of Sandaracinus amylolyticus DSM 53668.</title>
        <authorList>
            <person name="Sharma G."/>
            <person name="Subramanian S."/>
        </authorList>
    </citation>
    <scope>NUCLEOTIDE SEQUENCE [LARGE SCALE GENOMIC DNA]</scope>
    <source>
        <strain evidence="1 2">DSM 53668</strain>
    </source>
</reference>
<dbReference type="KEGG" id="samy:DB32_008821"/>
<dbReference type="AlphaFoldDB" id="A0A0F6YMS0"/>
<name>A0A0F6YMS0_9BACT</name>
<dbReference type="SUPFAM" id="SSF158682">
    <property type="entry name" value="TerB-like"/>
    <property type="match status" value="1"/>
</dbReference>